<accession>A0A9K3LES4</accession>
<dbReference type="OrthoDB" id="49305at2759"/>
<evidence type="ECO:0000256" key="5">
    <source>
        <dbReference type="SAM" id="Phobius"/>
    </source>
</evidence>
<dbReference type="SMART" id="SM00181">
    <property type="entry name" value="EGF"/>
    <property type="match status" value="8"/>
</dbReference>
<evidence type="ECO:0000256" key="4">
    <source>
        <dbReference type="PROSITE-ProRule" id="PRU00076"/>
    </source>
</evidence>
<feature type="domain" description="EGF-like" evidence="6">
    <location>
        <begin position="72"/>
        <end position="112"/>
    </location>
</feature>
<keyword evidence="1 4" id="KW-0245">EGF-like domain</keyword>
<keyword evidence="2" id="KW-0677">Repeat</keyword>
<dbReference type="PROSITE" id="PS50026">
    <property type="entry name" value="EGF_3"/>
    <property type="match status" value="5"/>
</dbReference>
<dbReference type="InterPro" id="IPR000742">
    <property type="entry name" value="EGF"/>
</dbReference>
<evidence type="ECO:0000256" key="1">
    <source>
        <dbReference type="ARBA" id="ARBA00022536"/>
    </source>
</evidence>
<feature type="disulfide bond" evidence="4">
    <location>
        <begin position="335"/>
        <end position="344"/>
    </location>
</feature>
<feature type="transmembrane region" description="Helical" evidence="5">
    <location>
        <begin position="473"/>
        <end position="495"/>
    </location>
</feature>
<comment type="caution">
    <text evidence="4">Lacks conserved residue(s) required for the propagation of feature annotation.</text>
</comment>
<feature type="disulfide bond" evidence="4">
    <location>
        <begin position="168"/>
        <end position="177"/>
    </location>
</feature>
<keyword evidence="5" id="KW-0812">Transmembrane</keyword>
<evidence type="ECO:0000259" key="6">
    <source>
        <dbReference type="PROSITE" id="PS50026"/>
    </source>
</evidence>
<proteinExistence type="predicted"/>
<feature type="domain" description="EGF-like" evidence="6">
    <location>
        <begin position="294"/>
        <end position="345"/>
    </location>
</feature>
<feature type="disulfide bond" evidence="4">
    <location>
        <begin position="102"/>
        <end position="111"/>
    </location>
</feature>
<protein>
    <submittedName>
        <fullName evidence="7">EGF-like domain containing protein</fullName>
    </submittedName>
</protein>
<keyword evidence="3 4" id="KW-1015">Disulfide bond</keyword>
<feature type="domain" description="EGF-like" evidence="6">
    <location>
        <begin position="139"/>
        <end position="178"/>
    </location>
</feature>
<evidence type="ECO:0000256" key="2">
    <source>
        <dbReference type="ARBA" id="ARBA00022737"/>
    </source>
</evidence>
<sequence>MSILARDRNLEDAFASCADGNEDHVCLHGGDCVPMEGKDLYYCDCSNARDERGVPHVGKWCHIPPETYCGDNDDDGKSFFCVNQGSCVKGSSADGTMSLCSCLEGYVGSQCQFVKGDMSAISEEVDGSGSDSVVGNGNGNGDCSIHCQNGAKCEHDTATSPGSYRCICPDGFEGEFCENVAIPCGPDGNVCHHGSSCLRTIHGEYACDCTSATFIGSNDNSQSTPTARKFAGRWCEYEATSYCDDEKQSFCVNGGECQGGDANDDVGYSCSCDETLWTGSMCEVPKEDAANQLLYEECTRTCLNGGKCGKTANNDDNNQSPQSAFDQESSERCECPQGFTGRSCEYIYEECGNGDYFCLHGSTCVRDDKGENGWSCDCQPTSNGEDTMFAGVHCQHHETTVCTSDKYGNRPLMYDPRKSMTLCFNGGMCTEIVEQGESYPACICQPGYTGPHCELLQSITNMQSSEGSEGNSAAILFVCFVLGILLVFIVMVFILRWRGLQLQKQQAIDGRIAKLHSHQSSSGQSDVLEEVHFDDELDDEDMEDVELL</sequence>
<feature type="disulfide bond" evidence="4">
    <location>
        <begin position="298"/>
        <end position="308"/>
    </location>
</feature>
<feature type="domain" description="EGF-like" evidence="6">
    <location>
        <begin position="413"/>
        <end position="454"/>
    </location>
</feature>
<dbReference type="Proteomes" id="UP000693970">
    <property type="component" value="Unassembled WGS sequence"/>
</dbReference>
<feature type="disulfide bond" evidence="4">
    <location>
        <begin position="143"/>
        <end position="153"/>
    </location>
</feature>
<gene>
    <name evidence="7" type="ORF">IV203_035468</name>
</gene>
<dbReference type="PANTHER" id="PTHR24049">
    <property type="entry name" value="CRUMBS FAMILY MEMBER"/>
    <property type="match status" value="1"/>
</dbReference>
<dbReference type="EMBL" id="JAGRRH010000013">
    <property type="protein sequence ID" value="KAG7360369.1"/>
    <property type="molecule type" value="Genomic_DNA"/>
</dbReference>
<feature type="disulfide bond" evidence="4">
    <location>
        <begin position="444"/>
        <end position="453"/>
    </location>
</feature>
<comment type="caution">
    <text evidence="7">The sequence shown here is derived from an EMBL/GenBank/DDBJ whole genome shotgun (WGS) entry which is preliminary data.</text>
</comment>
<keyword evidence="5" id="KW-0472">Membrane</keyword>
<dbReference type="InterPro" id="IPR051022">
    <property type="entry name" value="Notch_Cell-Fate_Det"/>
</dbReference>
<name>A0A9K3LES4_9STRA</name>
<keyword evidence="8" id="KW-1185">Reference proteome</keyword>
<evidence type="ECO:0000313" key="8">
    <source>
        <dbReference type="Proteomes" id="UP000693970"/>
    </source>
</evidence>
<dbReference type="PROSITE" id="PS00022">
    <property type="entry name" value="EGF_1"/>
    <property type="match status" value="4"/>
</dbReference>
<feature type="domain" description="EGF-like" evidence="6">
    <location>
        <begin position="239"/>
        <end position="283"/>
    </location>
</feature>
<reference evidence="7" key="1">
    <citation type="journal article" date="2021" name="Sci. Rep.">
        <title>Diploid genomic architecture of Nitzschia inconspicua, an elite biomass production diatom.</title>
        <authorList>
            <person name="Oliver A."/>
            <person name="Podell S."/>
            <person name="Pinowska A."/>
            <person name="Traller J.C."/>
            <person name="Smith S.R."/>
            <person name="McClure R."/>
            <person name="Beliaev A."/>
            <person name="Bohutskyi P."/>
            <person name="Hill E.A."/>
            <person name="Rabines A."/>
            <person name="Zheng H."/>
            <person name="Allen L.Z."/>
            <person name="Kuo A."/>
            <person name="Grigoriev I.V."/>
            <person name="Allen A.E."/>
            <person name="Hazlebeck D."/>
            <person name="Allen E.E."/>
        </authorList>
    </citation>
    <scope>NUCLEOTIDE SEQUENCE</scope>
    <source>
        <strain evidence="7">Hildebrandi</strain>
    </source>
</reference>
<evidence type="ECO:0000313" key="7">
    <source>
        <dbReference type="EMBL" id="KAG7360369.1"/>
    </source>
</evidence>
<dbReference type="PROSITE" id="PS01186">
    <property type="entry name" value="EGF_2"/>
    <property type="match status" value="4"/>
</dbReference>
<keyword evidence="5" id="KW-1133">Transmembrane helix</keyword>
<organism evidence="7 8">
    <name type="scientific">Nitzschia inconspicua</name>
    <dbReference type="NCBI Taxonomy" id="303405"/>
    <lineage>
        <taxon>Eukaryota</taxon>
        <taxon>Sar</taxon>
        <taxon>Stramenopiles</taxon>
        <taxon>Ochrophyta</taxon>
        <taxon>Bacillariophyta</taxon>
        <taxon>Bacillariophyceae</taxon>
        <taxon>Bacillariophycidae</taxon>
        <taxon>Bacillariales</taxon>
        <taxon>Bacillariaceae</taxon>
        <taxon>Nitzschia</taxon>
    </lineage>
</organism>
<dbReference type="Pfam" id="PF00008">
    <property type="entry name" value="EGF"/>
    <property type="match status" value="1"/>
</dbReference>
<evidence type="ECO:0000256" key="3">
    <source>
        <dbReference type="ARBA" id="ARBA00023157"/>
    </source>
</evidence>
<dbReference type="CDD" id="cd00054">
    <property type="entry name" value="EGF_CA"/>
    <property type="match status" value="1"/>
</dbReference>
<dbReference type="AlphaFoldDB" id="A0A9K3LES4"/>
<reference evidence="7" key="2">
    <citation type="submission" date="2021-04" db="EMBL/GenBank/DDBJ databases">
        <authorList>
            <person name="Podell S."/>
        </authorList>
    </citation>
    <scope>NUCLEOTIDE SEQUENCE</scope>
    <source>
        <strain evidence="7">Hildebrandi</strain>
    </source>
</reference>